<comment type="caution">
    <text evidence="2">The sequence shown here is derived from an EMBL/GenBank/DDBJ whole genome shotgun (WGS) entry which is preliminary data.</text>
</comment>
<dbReference type="InterPro" id="IPR010539">
    <property type="entry name" value="BaxI_1-like"/>
</dbReference>
<proteinExistence type="predicted"/>
<dbReference type="AlphaFoldDB" id="A0A849BUU5"/>
<keyword evidence="1" id="KW-0812">Transmembrane</keyword>
<evidence type="ECO:0000313" key="3">
    <source>
        <dbReference type="Proteomes" id="UP000586827"/>
    </source>
</evidence>
<keyword evidence="3" id="KW-1185">Reference proteome</keyword>
<feature type="transmembrane region" description="Helical" evidence="1">
    <location>
        <begin position="71"/>
        <end position="93"/>
    </location>
</feature>
<keyword evidence="1" id="KW-0472">Membrane</keyword>
<feature type="transmembrane region" description="Helical" evidence="1">
    <location>
        <begin position="161"/>
        <end position="180"/>
    </location>
</feature>
<reference evidence="2 3" key="1">
    <citation type="submission" date="2020-05" db="EMBL/GenBank/DDBJ databases">
        <title>MicrobeNet Type strains.</title>
        <authorList>
            <person name="Nicholson A.C."/>
        </authorList>
    </citation>
    <scope>NUCLEOTIDE SEQUENCE [LARGE SCALE GENOMIC DNA]</scope>
    <source>
        <strain evidence="2 3">JCM 3224</strain>
    </source>
</reference>
<evidence type="ECO:0008006" key="4">
    <source>
        <dbReference type="Google" id="ProtNLM"/>
    </source>
</evidence>
<feature type="transmembrane region" description="Helical" evidence="1">
    <location>
        <begin position="263"/>
        <end position="280"/>
    </location>
</feature>
<protein>
    <recommendedName>
        <fullName evidence="4">YccA/Bax inhibitor family protein</fullName>
    </recommendedName>
</protein>
<sequence>MRTTSNPVFKNLSKQQPQGGGYAGFGSATAGAGQFTQQPYGYGQQPPAGYPPYGNQQMPVPTTRPMTIDDVVTKTGITLGVVTLGAILSYGLTSANHNLALPLVLVGGIVGFVLVLVAAFGRKQDNPAIVLSYAGFEGLFLGALSYMFTGVEFGGVGGAGMIAQAVLGTFGVFFGMLVVYKTGAIRVTPRFTRMIVGAMIGVLVLALGNMVAAFFTPGGFGLRDGGPIAIIFSLVVIAIAAFSFLLDFDAADQLIRANAPAKAAWGVALGLTVTLVWLYIEILRLLSYFNND</sequence>
<dbReference type="Pfam" id="PF12811">
    <property type="entry name" value="BaxI_1"/>
    <property type="match status" value="1"/>
</dbReference>
<feature type="transmembrane region" description="Helical" evidence="1">
    <location>
        <begin position="228"/>
        <end position="251"/>
    </location>
</feature>
<dbReference type="PIRSF" id="PIRSF009160">
    <property type="entry name" value="UCP009160"/>
    <property type="match status" value="1"/>
</dbReference>
<name>A0A849BUU5_9NOCA</name>
<accession>A0A849BUU5</accession>
<dbReference type="RefSeq" id="WP_067517942.1">
    <property type="nucleotide sequence ID" value="NZ_JABELX010000003.1"/>
</dbReference>
<feature type="transmembrane region" description="Helical" evidence="1">
    <location>
        <begin position="128"/>
        <end position="149"/>
    </location>
</feature>
<feature type="transmembrane region" description="Helical" evidence="1">
    <location>
        <begin position="192"/>
        <end position="216"/>
    </location>
</feature>
<dbReference type="PANTHER" id="PTHR41282">
    <property type="entry name" value="CONSERVED TRANSMEMBRANE PROTEIN-RELATED"/>
    <property type="match status" value="1"/>
</dbReference>
<gene>
    <name evidence="2" type="ORF">HLB23_08775</name>
</gene>
<dbReference type="EMBL" id="JABELX010000003">
    <property type="protein sequence ID" value="NNH69954.1"/>
    <property type="molecule type" value="Genomic_DNA"/>
</dbReference>
<evidence type="ECO:0000313" key="2">
    <source>
        <dbReference type="EMBL" id="NNH69954.1"/>
    </source>
</evidence>
<dbReference type="PANTHER" id="PTHR41282:SF1">
    <property type="entry name" value="CONSERVED TRANSMEMBRANE PROTEIN-RELATED"/>
    <property type="match status" value="1"/>
</dbReference>
<evidence type="ECO:0000256" key="1">
    <source>
        <dbReference type="SAM" id="Phobius"/>
    </source>
</evidence>
<dbReference type="Proteomes" id="UP000586827">
    <property type="component" value="Unassembled WGS sequence"/>
</dbReference>
<keyword evidence="1" id="KW-1133">Transmembrane helix</keyword>
<feature type="transmembrane region" description="Helical" evidence="1">
    <location>
        <begin position="99"/>
        <end position="121"/>
    </location>
</feature>
<organism evidence="2 3">
    <name type="scientific">Nocardia uniformis</name>
    <dbReference type="NCBI Taxonomy" id="53432"/>
    <lineage>
        <taxon>Bacteria</taxon>
        <taxon>Bacillati</taxon>
        <taxon>Actinomycetota</taxon>
        <taxon>Actinomycetes</taxon>
        <taxon>Mycobacteriales</taxon>
        <taxon>Nocardiaceae</taxon>
        <taxon>Nocardia</taxon>
    </lineage>
</organism>